<accession>A0ACB8TJP7</accession>
<name>A0ACB8TJP7_9AGAM</name>
<evidence type="ECO:0000313" key="1">
    <source>
        <dbReference type="EMBL" id="KAI0068623.1"/>
    </source>
</evidence>
<reference evidence="1" key="2">
    <citation type="journal article" date="2022" name="New Phytol.">
        <title>Evolutionary transition to the ectomycorrhizal habit in the genomes of a hyperdiverse lineage of mushroom-forming fungi.</title>
        <authorList>
            <person name="Looney B."/>
            <person name="Miyauchi S."/>
            <person name="Morin E."/>
            <person name="Drula E."/>
            <person name="Courty P.E."/>
            <person name="Kohler A."/>
            <person name="Kuo A."/>
            <person name="LaButti K."/>
            <person name="Pangilinan J."/>
            <person name="Lipzen A."/>
            <person name="Riley R."/>
            <person name="Andreopoulos W."/>
            <person name="He G."/>
            <person name="Johnson J."/>
            <person name="Nolan M."/>
            <person name="Tritt A."/>
            <person name="Barry K.W."/>
            <person name="Grigoriev I.V."/>
            <person name="Nagy L.G."/>
            <person name="Hibbett D."/>
            <person name="Henrissat B."/>
            <person name="Matheny P.B."/>
            <person name="Labbe J."/>
            <person name="Martin F.M."/>
        </authorList>
    </citation>
    <scope>NUCLEOTIDE SEQUENCE</scope>
    <source>
        <strain evidence="1">HHB10654</strain>
    </source>
</reference>
<proteinExistence type="predicted"/>
<comment type="caution">
    <text evidence="1">The sequence shown here is derived from an EMBL/GenBank/DDBJ whole genome shotgun (WGS) entry which is preliminary data.</text>
</comment>
<organism evidence="1 2">
    <name type="scientific">Artomyces pyxidatus</name>
    <dbReference type="NCBI Taxonomy" id="48021"/>
    <lineage>
        <taxon>Eukaryota</taxon>
        <taxon>Fungi</taxon>
        <taxon>Dikarya</taxon>
        <taxon>Basidiomycota</taxon>
        <taxon>Agaricomycotina</taxon>
        <taxon>Agaricomycetes</taxon>
        <taxon>Russulales</taxon>
        <taxon>Auriscalpiaceae</taxon>
        <taxon>Artomyces</taxon>
    </lineage>
</organism>
<gene>
    <name evidence="1" type="ORF">BV25DRAFT_19738</name>
</gene>
<reference evidence="1" key="1">
    <citation type="submission" date="2021-03" db="EMBL/GenBank/DDBJ databases">
        <authorList>
            <consortium name="DOE Joint Genome Institute"/>
            <person name="Ahrendt S."/>
            <person name="Looney B.P."/>
            <person name="Miyauchi S."/>
            <person name="Morin E."/>
            <person name="Drula E."/>
            <person name="Courty P.E."/>
            <person name="Chicoki N."/>
            <person name="Fauchery L."/>
            <person name="Kohler A."/>
            <person name="Kuo A."/>
            <person name="Labutti K."/>
            <person name="Pangilinan J."/>
            <person name="Lipzen A."/>
            <person name="Riley R."/>
            <person name="Andreopoulos W."/>
            <person name="He G."/>
            <person name="Johnson J."/>
            <person name="Barry K.W."/>
            <person name="Grigoriev I.V."/>
            <person name="Nagy L."/>
            <person name="Hibbett D."/>
            <person name="Henrissat B."/>
            <person name="Matheny P.B."/>
            <person name="Labbe J."/>
            <person name="Martin F."/>
        </authorList>
    </citation>
    <scope>NUCLEOTIDE SEQUENCE</scope>
    <source>
        <strain evidence="1">HHB10654</strain>
    </source>
</reference>
<sequence length="574" mass="61323">MQSTLYGLTFASLISSLISFTVPPLMGTVGYRIANDWLTASAYPESSERAPTPLQYGIMIRLFSSSNIFALLESGMYLSKRARTASYIIPGFVVLAFVLVVSHGISIVDLWLHSTSGTLVYDAVSPISDLSQLSFGTTIDTISCPFSGFSQGVNSNAPGITCQVYQLESNNALMEASLGVADNRSSDRQVVMLGDMAVVIVPAAASSGLSSLTMDTLGMSASCAPPPCLPVDVPILAPNSCQIQTNTSVAPTSFLFHPSSGPVPANWTQATTNPFGIFVALSYSMLEVMLAPVGISVSFNSSSNVWLPAPSTSPTSWAIETNDVLSYNSFCNITTYNVTVNYRAGGYSIVNKVPSDFNTMSAVSAGFTEYLAQLYLLPGITTALHSQITNRDFDSQFAAQLASYGLALSGGLMTSQPVSEAIQASQRVASRYPLAPLVTFLALLYLYSLTALGILLWTALFCKAGSVVVHLPDGTTKTVGLLELAQLRLTSPIAMVADTFQSPINGRRRDAELKGNSDVDRRILQSIATNPLHLFGDDAQRLTIGIRSDGFRMERIGWHDSDEDGESTSLINDA</sequence>
<dbReference type="EMBL" id="MU277187">
    <property type="protein sequence ID" value="KAI0068623.1"/>
    <property type="molecule type" value="Genomic_DNA"/>
</dbReference>
<evidence type="ECO:0000313" key="2">
    <source>
        <dbReference type="Proteomes" id="UP000814140"/>
    </source>
</evidence>
<keyword evidence="2" id="KW-1185">Reference proteome</keyword>
<protein>
    <submittedName>
        <fullName evidence="1">Uncharacterized protein</fullName>
    </submittedName>
</protein>
<dbReference type="Proteomes" id="UP000814140">
    <property type="component" value="Unassembled WGS sequence"/>
</dbReference>